<dbReference type="Proteomes" id="UP000003560">
    <property type="component" value="Unassembled WGS sequence"/>
</dbReference>
<dbReference type="RefSeq" id="WP_006720316.1">
    <property type="nucleotide sequence ID" value="NZ_CP085935.1"/>
</dbReference>
<keyword evidence="2" id="KW-1185">Reference proteome</keyword>
<evidence type="ECO:0000313" key="2">
    <source>
        <dbReference type="Proteomes" id="UP000003560"/>
    </source>
</evidence>
<dbReference type="HOGENOM" id="CLU_1666404_0_0_11"/>
<organism evidence="1 2">
    <name type="scientific">Collinsella stercoris DSM 13279</name>
    <dbReference type="NCBI Taxonomy" id="445975"/>
    <lineage>
        <taxon>Bacteria</taxon>
        <taxon>Bacillati</taxon>
        <taxon>Actinomycetota</taxon>
        <taxon>Coriobacteriia</taxon>
        <taxon>Coriobacteriales</taxon>
        <taxon>Coriobacteriaceae</taxon>
        <taxon>Collinsella</taxon>
    </lineage>
</organism>
<dbReference type="AlphaFoldDB" id="B6G9B3"/>
<reference evidence="1 2" key="2">
    <citation type="submission" date="2008-10" db="EMBL/GenBank/DDBJ databases">
        <authorList>
            <person name="Fulton L."/>
            <person name="Clifton S."/>
            <person name="Fulton B."/>
            <person name="Xu J."/>
            <person name="Minx P."/>
            <person name="Pepin K.H."/>
            <person name="Johnson M."/>
            <person name="Thiruvilangam P."/>
            <person name="Bhonagiri V."/>
            <person name="Nash W.E."/>
            <person name="Mardis E.R."/>
            <person name="Wilson R.K."/>
        </authorList>
    </citation>
    <scope>NUCLEOTIDE SEQUENCE [LARGE SCALE GENOMIC DNA]</scope>
    <source>
        <strain evidence="1 2">DSM 13279</strain>
    </source>
</reference>
<name>B6G9B3_9ACTN</name>
<proteinExistence type="predicted"/>
<evidence type="ECO:0000313" key="1">
    <source>
        <dbReference type="EMBL" id="EEA91137.1"/>
    </source>
</evidence>
<protein>
    <submittedName>
        <fullName evidence="1">Uncharacterized protein</fullName>
    </submittedName>
</protein>
<reference evidence="1 2" key="1">
    <citation type="submission" date="2008-10" db="EMBL/GenBank/DDBJ databases">
        <title>Draft genome sequence of Collinsella stercoris (DSM 13279).</title>
        <authorList>
            <person name="Sudarsanam P."/>
            <person name="Ley R."/>
            <person name="Guruge J."/>
            <person name="Turnbaugh P.J."/>
            <person name="Mahowald M."/>
            <person name="Liep D."/>
            <person name="Gordon J."/>
        </authorList>
    </citation>
    <scope>NUCLEOTIDE SEQUENCE [LARGE SCALE GENOMIC DNA]</scope>
    <source>
        <strain evidence="1 2">DSM 13279</strain>
    </source>
</reference>
<accession>B6G9B3</accession>
<dbReference type="EMBL" id="ABXJ01000035">
    <property type="protein sequence ID" value="EEA91137.1"/>
    <property type="molecule type" value="Genomic_DNA"/>
</dbReference>
<gene>
    <name evidence="1" type="ORF">COLSTE_00654</name>
</gene>
<dbReference type="STRING" id="445975.COLSTE_00654"/>
<comment type="caution">
    <text evidence="1">The sequence shown here is derived from an EMBL/GenBank/DDBJ whole genome shotgun (WGS) entry which is preliminary data.</text>
</comment>
<sequence length="158" mass="16264">MRLEQLRSALAEHEGAERFWEDQAAGLGATVSTLAGQLDYKRGQLALAQAADTECGNVVDAVSQVEDDLRQLGANLASAIGEDVSSEVEAIASGDADTASAAKSACEALVASLQQEIATLEGSLATAQGSLSAATANAASARARASAVRLRIRNYSER</sequence>
<dbReference type="GeneID" id="98002956"/>
<dbReference type="OrthoDB" id="3405463at2"/>
<dbReference type="Gene3D" id="1.10.287.1490">
    <property type="match status" value="1"/>
</dbReference>